<dbReference type="Proteomes" id="UP000037035">
    <property type="component" value="Unassembled WGS sequence"/>
</dbReference>
<keyword evidence="3" id="KW-1185">Reference proteome</keyword>
<keyword evidence="1" id="KW-1133">Transmembrane helix</keyword>
<feature type="transmembrane region" description="Helical" evidence="1">
    <location>
        <begin position="260"/>
        <end position="282"/>
    </location>
</feature>
<dbReference type="EMBL" id="LAVV01007593">
    <property type="protein sequence ID" value="KNZ55425.1"/>
    <property type="molecule type" value="Genomic_DNA"/>
</dbReference>
<organism evidence="2 3">
    <name type="scientific">Puccinia sorghi</name>
    <dbReference type="NCBI Taxonomy" id="27349"/>
    <lineage>
        <taxon>Eukaryota</taxon>
        <taxon>Fungi</taxon>
        <taxon>Dikarya</taxon>
        <taxon>Basidiomycota</taxon>
        <taxon>Pucciniomycotina</taxon>
        <taxon>Pucciniomycetes</taxon>
        <taxon>Pucciniales</taxon>
        <taxon>Pucciniaceae</taxon>
        <taxon>Puccinia</taxon>
    </lineage>
</organism>
<accession>A0A0L6V5M6</accession>
<dbReference type="AlphaFoldDB" id="A0A0L6V5M6"/>
<protein>
    <submittedName>
        <fullName evidence="2">Uncharacterized protein</fullName>
    </submittedName>
</protein>
<feature type="transmembrane region" description="Helical" evidence="1">
    <location>
        <begin position="443"/>
        <end position="459"/>
    </location>
</feature>
<keyword evidence="1" id="KW-0472">Membrane</keyword>
<feature type="transmembrane region" description="Helical" evidence="1">
    <location>
        <begin position="381"/>
        <end position="399"/>
    </location>
</feature>
<evidence type="ECO:0000256" key="1">
    <source>
        <dbReference type="SAM" id="Phobius"/>
    </source>
</evidence>
<feature type="transmembrane region" description="Helical" evidence="1">
    <location>
        <begin position="86"/>
        <end position="111"/>
    </location>
</feature>
<feature type="transmembrane region" description="Helical" evidence="1">
    <location>
        <begin position="471"/>
        <end position="494"/>
    </location>
</feature>
<keyword evidence="1" id="KW-0812">Transmembrane</keyword>
<reference evidence="2 3" key="1">
    <citation type="submission" date="2015-08" db="EMBL/GenBank/DDBJ databases">
        <title>Next Generation Sequencing and Analysis of the Genome of Puccinia sorghi L Schw, the Causal Agent of Maize Common Rust.</title>
        <authorList>
            <person name="Rochi L."/>
            <person name="Burguener G."/>
            <person name="Darino M."/>
            <person name="Turjanski A."/>
            <person name="Kreff E."/>
            <person name="Dieguez M.J."/>
            <person name="Sacco F."/>
        </authorList>
    </citation>
    <scope>NUCLEOTIDE SEQUENCE [LARGE SCALE GENOMIC DNA]</scope>
    <source>
        <strain evidence="2 3">RO10H11247</strain>
    </source>
</reference>
<name>A0A0L6V5M6_9BASI</name>
<sequence>METSLVVRSVVSQYFTGTHNLKSPTQQLYQIQDPSTFKNNISQATNPHLTHKKSLNTHNHNSCISQGENFWHLYTRCHKKYKRSHCTIYVTFFTSIVPLVSFPCETTFWPFSLSLEFSFPLFCYNSLFSPGLFFPISSQGIKKYFLALETRICASTNGARPKKALLSCTVLQKFLEKNICYKQFKSVVAHHWHWSQPYWKGSPSMPLQGTSIQAGDSLRLKRVCKKIDAPQNGVYSQRMKAQQNFEIIHSGVKSMNFLRFLNYFPTIIISMVNLFFINFFGVLYPSNFRGKFTIIKYICLKIFKIKIYHKYLHPLNCRKKKIEILKSMFFTPEKINQKLGRPFLLKSCNPQCLKNILACVKLNSPEFSSHQNMILVSKKCFIDYFFMILFMIFPSIYFLNHIFSSFLSNKAGVPFCYYLVPSYLSHHKVSTKRWESFSVFSDWKGNFVILDILYIVYITSLNTSNINIGSLILFFGISFFLLIPESIFFSYSFFSIVLTHLVVI</sequence>
<comment type="caution">
    <text evidence="2">The sequence shown here is derived from an EMBL/GenBank/DDBJ whole genome shotgun (WGS) entry which is preliminary data.</text>
</comment>
<dbReference type="VEuPathDB" id="FungiDB:VP01_2682g1"/>
<proteinExistence type="predicted"/>
<gene>
    <name evidence="2" type="ORF">VP01_2682g1</name>
</gene>
<evidence type="ECO:0000313" key="3">
    <source>
        <dbReference type="Proteomes" id="UP000037035"/>
    </source>
</evidence>
<evidence type="ECO:0000313" key="2">
    <source>
        <dbReference type="EMBL" id="KNZ55425.1"/>
    </source>
</evidence>